<feature type="compositionally biased region" description="Polar residues" evidence="1">
    <location>
        <begin position="1466"/>
        <end position="1476"/>
    </location>
</feature>
<dbReference type="EMBL" id="GG704911">
    <property type="protein sequence ID" value="EAS37359.1"/>
    <property type="molecule type" value="Genomic_DNA"/>
</dbReference>
<gene>
    <name evidence="3" type="ORF">CIMG_02713</name>
</gene>
<dbReference type="Proteomes" id="UP000001261">
    <property type="component" value="Unassembled WGS sequence"/>
</dbReference>
<dbReference type="OrthoDB" id="10031156at2759"/>
<dbReference type="InterPro" id="IPR058210">
    <property type="entry name" value="SACS/Nov_dom"/>
</dbReference>
<dbReference type="RefSeq" id="XP_001248942.1">
    <property type="nucleotide sequence ID" value="XM_001248941.2"/>
</dbReference>
<keyword evidence="4" id="KW-1185">Reference proteome</keyword>
<dbReference type="PANTHER" id="PTHR47839">
    <property type="entry name" value="DOMAIN PROTEIN, PUTATIVE (AFU_ORTHOLOGUE AFUA_6G04830)-RELATED"/>
    <property type="match status" value="1"/>
</dbReference>
<dbReference type="Pfam" id="PF12449">
    <property type="entry name" value="DUF3684"/>
    <property type="match status" value="1"/>
</dbReference>
<feature type="region of interest" description="Disordered" evidence="1">
    <location>
        <begin position="1494"/>
        <end position="1537"/>
    </location>
</feature>
<dbReference type="STRING" id="246410.A0A0E1RZB1"/>
<reference evidence="4" key="1">
    <citation type="journal article" date="2009" name="Genome Res.">
        <title>Comparative genomic analyses of the human fungal pathogens Coccidioides and their relatives.</title>
        <authorList>
            <person name="Sharpton T.J."/>
            <person name="Stajich J.E."/>
            <person name="Rounsley S.D."/>
            <person name="Gardner M.J."/>
            <person name="Wortman J.R."/>
            <person name="Jordar V.S."/>
            <person name="Maiti R."/>
            <person name="Kodira C.D."/>
            <person name="Neafsey D.E."/>
            <person name="Zeng Q."/>
            <person name="Hung C.-Y."/>
            <person name="McMahan C."/>
            <person name="Muszewska A."/>
            <person name="Grynberg M."/>
            <person name="Mandel M.A."/>
            <person name="Kellner E.M."/>
            <person name="Barker B.M."/>
            <person name="Galgiani J.N."/>
            <person name="Orbach M.J."/>
            <person name="Kirkland T.N."/>
            <person name="Cole G.T."/>
            <person name="Henn M.R."/>
            <person name="Birren B.W."/>
            <person name="Taylor J.W."/>
        </authorList>
    </citation>
    <scope>NUCLEOTIDE SEQUENCE [LARGE SCALE GENOMIC DNA]</scope>
    <source>
        <strain evidence="4">RS</strain>
    </source>
</reference>
<proteinExistence type="predicted"/>
<dbReference type="InterPro" id="IPR022155">
    <property type="entry name" value="DUF3684"/>
</dbReference>
<dbReference type="KEGG" id="cim:CIMG_02713"/>
<evidence type="ECO:0000256" key="1">
    <source>
        <dbReference type="SAM" id="MobiDB-lite"/>
    </source>
</evidence>
<evidence type="ECO:0000313" key="4">
    <source>
        <dbReference type="Proteomes" id="UP000001261"/>
    </source>
</evidence>
<name>A0A0E1RZB1_COCIM</name>
<dbReference type="OMA" id="VYWWVIL"/>
<protein>
    <recommendedName>
        <fullName evidence="2">Sacsin/Nov domain-containing protein</fullName>
    </recommendedName>
</protein>
<reference evidence="4" key="2">
    <citation type="journal article" date="2010" name="Genome Res.">
        <title>Population genomic sequencing of Coccidioides fungi reveals recent hybridization and transposon control.</title>
        <authorList>
            <person name="Neafsey D.E."/>
            <person name="Barker B.M."/>
            <person name="Sharpton T.J."/>
            <person name="Stajich J.E."/>
            <person name="Park D.J."/>
            <person name="Whiston E."/>
            <person name="Hung C.-Y."/>
            <person name="McMahan C."/>
            <person name="White J."/>
            <person name="Sykes S."/>
            <person name="Heiman D."/>
            <person name="Young S."/>
            <person name="Zeng Q."/>
            <person name="Abouelleil A."/>
            <person name="Aftuck L."/>
            <person name="Bessette D."/>
            <person name="Brown A."/>
            <person name="FitzGerald M."/>
            <person name="Lui A."/>
            <person name="Macdonald J.P."/>
            <person name="Priest M."/>
            <person name="Orbach M.J."/>
            <person name="Galgiani J.N."/>
            <person name="Kirkland T.N."/>
            <person name="Cole G.T."/>
            <person name="Birren B.W."/>
            <person name="Henn M.R."/>
            <person name="Taylor J.W."/>
            <person name="Rounsley S.D."/>
        </authorList>
    </citation>
    <scope>GENOME REANNOTATION</scope>
    <source>
        <strain evidence="4">RS</strain>
    </source>
</reference>
<dbReference type="InParanoid" id="A0A0E1RZB1"/>
<evidence type="ECO:0000313" key="3">
    <source>
        <dbReference type="EMBL" id="EAS37359.1"/>
    </source>
</evidence>
<dbReference type="VEuPathDB" id="FungiDB:CIMG_02713"/>
<dbReference type="PANTHER" id="PTHR47839:SF1">
    <property type="entry name" value="DOMAIN PROTEIN, PUTATIVE (AFU_ORTHOLOGUE AFUA_6G04830)-RELATED"/>
    <property type="match status" value="1"/>
</dbReference>
<dbReference type="SUPFAM" id="SSF55874">
    <property type="entry name" value="ATPase domain of HSP90 chaperone/DNA topoisomerase II/histidine kinase"/>
    <property type="match status" value="1"/>
</dbReference>
<organism evidence="3 4">
    <name type="scientific">Coccidioides immitis (strain RS)</name>
    <name type="common">Valley fever fungus</name>
    <dbReference type="NCBI Taxonomy" id="246410"/>
    <lineage>
        <taxon>Eukaryota</taxon>
        <taxon>Fungi</taxon>
        <taxon>Dikarya</taxon>
        <taxon>Ascomycota</taxon>
        <taxon>Pezizomycotina</taxon>
        <taxon>Eurotiomycetes</taxon>
        <taxon>Eurotiomycetidae</taxon>
        <taxon>Onygenales</taxon>
        <taxon>Onygenaceae</taxon>
        <taxon>Coccidioides</taxon>
    </lineage>
</organism>
<dbReference type="NCBIfam" id="NF047352">
    <property type="entry name" value="P_loop_sacsin"/>
    <property type="match status" value="1"/>
</dbReference>
<evidence type="ECO:0000259" key="2">
    <source>
        <dbReference type="Pfam" id="PF25794"/>
    </source>
</evidence>
<dbReference type="InterPro" id="IPR036890">
    <property type="entry name" value="HATPase_C_sf"/>
</dbReference>
<accession>A0A0E1RZB1</accession>
<dbReference type="GeneID" id="4567685"/>
<feature type="domain" description="Sacsin/Nov" evidence="2">
    <location>
        <begin position="31"/>
        <end position="154"/>
    </location>
</feature>
<feature type="compositionally biased region" description="Low complexity" evidence="1">
    <location>
        <begin position="1501"/>
        <end position="1510"/>
    </location>
</feature>
<dbReference type="Pfam" id="PF25794">
    <property type="entry name" value="SACS"/>
    <property type="match status" value="1"/>
</dbReference>
<feature type="region of interest" description="Disordered" evidence="1">
    <location>
        <begin position="1411"/>
        <end position="1477"/>
    </location>
</feature>
<feature type="compositionally biased region" description="Basic and acidic residues" evidence="1">
    <location>
        <begin position="1417"/>
        <end position="1438"/>
    </location>
</feature>
<dbReference type="Gene3D" id="3.30.565.10">
    <property type="entry name" value="Histidine kinase-like ATPase, C-terminal domain"/>
    <property type="match status" value="1"/>
</dbReference>
<sequence length="1728" mass="192500">MAGNVDFNALKARAIESGLDEEAVTVNTRALIDKVLARYSGEWTVLRELLQNAADASATQVIIKLETLPSTAVPIPPTDDAAASIKHVISHHTVKSLILKNNGIPFSANDWSRLKRIAEGNPDETKIGAFGVGFYSVFSECEEPFVSSGKEAIAFYWKENALFTRRLQLQDQDCSPDTTFVLDYRNTTSPIPALLPLCQFLASSLTFIGLQAIELWLDGWNLLKLSKKIAPGLSVNIPRDVQTKTSEGLMKVQGVTREVVQLDASWMPAVEWKSPTNSSRFEGTRGDDNTSSLRSFFSRLTRSAGGKLADNTADNGKPSQAPIPENLTLFTSSSVFLHINTAKIQTSVGHSFGQELLRATKKPAPKFTSLAVLTSSFASMQLSDESGTSNTKSIFATVLPSKSGRVYIGFPTHQTTGMGAHISAPSIIPTVERESIDLNARWVRTWNTELLRASGIVCRIAWAAEMATIKDRIASLASRSGRTTPQMDDIVPVVPEAAHISNQFVFHQSTPATQVAQVIENSFWTCSQNGYLEVLSTCGVLPTHKIRLAPKDLSFMDSIPVIPDSLMDQSKGFISRIIDFGLITDITVSDIKRELESKPLSAKQLSEFLSWLVEKAVNHEFDRATINALLSVVVANDELDGVPSGILVLRDISSFLNPSRIPADLPIPSSVMPFKYTKNLQANQLSSLGWYELQIDSWVRWLVESDLSSSLPLEQCITRTPSFSARILPIVSKQWDGLSPQSKTAISNLLQQHTVVPTRSGMRKPPEAYFPSVRLLEDLPVVHGLNNVKEKFLVGLGVRKTVDLNVIFERLLGASTDTKEDKVNRPRWSHVELIKYLTTVRSDIPKGDIAKLKQVRFCTAEANGATAMSDKRYRVCELFEPKQSLRDLDMPLLYWPGPYPSGSAEAQFLTLLGLRSYPSAPELVQLIAQAASERNIHLRDKALAYFISTHVINGYGDFDYAKVTLPFLPLEDGTHGAPSQCFTDRGALLFGFKLLRRDLEAHASKFGVKQHPPINDCLNILVREPPKSASQAKELFQYFAKRLAEINSSTADRIGRAAIVPTNRGPQPGRGHTEKKSANLIHIAPQDCYLGGSEDYMDIFDFVDFGAEANLFLLACGSKREPTTVELASMLVKDYARIVDKLQNPEKYLKLLRSIADNMDQIKRDRNLIRDMKKVNFLLASRELPSKTKSEGIDDAHEEEEALVREWQLVKAADAVIVDDYASFSLFKESVLAAPQEEALEDMYVQLGAPNLGSIVVEDVRCGYAAPDQRNAIKLQKQIHERARLFLHDLPKEVIKHDAKWLENHLTVQVVQSISLRRSLRGRNTGHVEKRSAVVSRRQNNSNPILCISPGDINFYQVSQALVHEILLRPKLHSTLTLEMLLKTDLLELRVRGYNVERILRQKAAAAKMAESQRQMQVEEDRRRLEQVEQERQRRQEQELNENENLHPMPGVFPDFIPNFRPNRGADSSLTSSNNDGGMAGFISGLGRRFGLDELLRGGNSAPTDRSSTPSTPPPPYTPQQENNPDNPGPHSGISPSILRQNLTTAITRCRPHGHSAIQSTRQVTQISDAKSYCDEQPGHDLVQVANIADTTLRFFLPRSSEQLSTFYKTHEAALIHFASILMDCASIFGLRKDSISVFCEPNGKTIAFNHQGSIFCNFHYFQNLHLAKVTEGSRADTLVYWWTIFCHELAHNIVELHNSEHSYYTESFVMEYFPGIAAKLQSYQNAR</sequence>